<reference evidence="4" key="1">
    <citation type="journal article" date="2019" name="Int. J. Syst. Evol. Microbiol.">
        <title>The Global Catalogue of Microorganisms (GCM) 10K type strain sequencing project: providing services to taxonomists for standard genome sequencing and annotation.</title>
        <authorList>
            <consortium name="The Broad Institute Genomics Platform"/>
            <consortium name="The Broad Institute Genome Sequencing Center for Infectious Disease"/>
            <person name="Wu L."/>
            <person name="Ma J."/>
        </authorList>
    </citation>
    <scope>NUCLEOTIDE SEQUENCE [LARGE SCALE GENOMIC DNA]</scope>
    <source>
        <strain evidence="4">CCUG 55131</strain>
    </source>
</reference>
<dbReference type="PROSITE" id="PS50943">
    <property type="entry name" value="HTH_CROC1"/>
    <property type="match status" value="1"/>
</dbReference>
<organism evidence="3 4">
    <name type="scientific">Rhodobacter lacus</name>
    <dbReference type="NCBI Taxonomy" id="1641972"/>
    <lineage>
        <taxon>Bacteria</taxon>
        <taxon>Pseudomonadati</taxon>
        <taxon>Pseudomonadota</taxon>
        <taxon>Alphaproteobacteria</taxon>
        <taxon>Rhodobacterales</taxon>
        <taxon>Rhodobacter group</taxon>
        <taxon>Rhodobacter</taxon>
    </lineage>
</organism>
<keyword evidence="4" id="KW-1185">Reference proteome</keyword>
<gene>
    <name evidence="3" type="ORF">ACFSM0_16245</name>
</gene>
<dbReference type="Proteomes" id="UP001597413">
    <property type="component" value="Unassembled WGS sequence"/>
</dbReference>
<sequence length="112" mass="11974">MTSAMKKLRNDRALTLEQLADITGLSKGFLSQIETGKRQASQATLQLIADALGCSMSALIAEELSAQALRVFEALSQDGRRDALRYLHFLADQEASAASAPSSPGQAPRTHS</sequence>
<dbReference type="InterPro" id="IPR001387">
    <property type="entry name" value="Cro/C1-type_HTH"/>
</dbReference>
<dbReference type="PANTHER" id="PTHR46797:SF1">
    <property type="entry name" value="METHYLPHOSPHONATE SYNTHASE"/>
    <property type="match status" value="1"/>
</dbReference>
<comment type="caution">
    <text evidence="3">The sequence shown here is derived from an EMBL/GenBank/DDBJ whole genome shotgun (WGS) entry which is preliminary data.</text>
</comment>
<dbReference type="EMBL" id="JBHUIX010000016">
    <property type="protein sequence ID" value="MFD2175645.1"/>
    <property type="molecule type" value="Genomic_DNA"/>
</dbReference>
<dbReference type="Pfam" id="PF01381">
    <property type="entry name" value="HTH_3"/>
    <property type="match status" value="1"/>
</dbReference>
<proteinExistence type="predicted"/>
<dbReference type="SMART" id="SM00530">
    <property type="entry name" value="HTH_XRE"/>
    <property type="match status" value="1"/>
</dbReference>
<dbReference type="CDD" id="cd00093">
    <property type="entry name" value="HTH_XRE"/>
    <property type="match status" value="1"/>
</dbReference>
<evidence type="ECO:0000313" key="3">
    <source>
        <dbReference type="EMBL" id="MFD2175645.1"/>
    </source>
</evidence>
<name>A0ABW5AC75_9RHOB</name>
<dbReference type="RefSeq" id="WP_377392856.1">
    <property type="nucleotide sequence ID" value="NZ_JBHUIX010000016.1"/>
</dbReference>
<evidence type="ECO:0000256" key="1">
    <source>
        <dbReference type="ARBA" id="ARBA00023125"/>
    </source>
</evidence>
<evidence type="ECO:0000259" key="2">
    <source>
        <dbReference type="PROSITE" id="PS50943"/>
    </source>
</evidence>
<dbReference type="SUPFAM" id="SSF47413">
    <property type="entry name" value="lambda repressor-like DNA-binding domains"/>
    <property type="match status" value="1"/>
</dbReference>
<dbReference type="InterPro" id="IPR010982">
    <property type="entry name" value="Lambda_DNA-bd_dom_sf"/>
</dbReference>
<dbReference type="Gene3D" id="1.10.260.40">
    <property type="entry name" value="lambda repressor-like DNA-binding domains"/>
    <property type="match status" value="1"/>
</dbReference>
<accession>A0ABW5AC75</accession>
<dbReference type="InterPro" id="IPR050807">
    <property type="entry name" value="TransReg_Diox_bact_type"/>
</dbReference>
<protein>
    <submittedName>
        <fullName evidence="3">Helix-turn-helix domain-containing protein</fullName>
    </submittedName>
</protein>
<keyword evidence="1" id="KW-0238">DNA-binding</keyword>
<dbReference type="PANTHER" id="PTHR46797">
    <property type="entry name" value="HTH-TYPE TRANSCRIPTIONAL REGULATOR"/>
    <property type="match status" value="1"/>
</dbReference>
<evidence type="ECO:0000313" key="4">
    <source>
        <dbReference type="Proteomes" id="UP001597413"/>
    </source>
</evidence>
<feature type="domain" description="HTH cro/C1-type" evidence="2">
    <location>
        <begin position="5"/>
        <end position="59"/>
    </location>
</feature>